<evidence type="ECO:0000313" key="10">
    <source>
        <dbReference type="Proteomes" id="UP000239759"/>
    </source>
</evidence>
<keyword evidence="4 7" id="KW-1133">Transmembrane helix</keyword>
<dbReference type="EMBL" id="JAPTNE010000058">
    <property type="protein sequence ID" value="MCZ0810156.1"/>
    <property type="molecule type" value="Genomic_DNA"/>
</dbReference>
<keyword evidence="2" id="KW-0808">Transferase</keyword>
<evidence type="ECO:0008006" key="12">
    <source>
        <dbReference type="Google" id="ProtNLM"/>
    </source>
</evidence>
<reference evidence="8" key="2">
    <citation type="submission" date="2022-09" db="EMBL/GenBank/DDBJ databases">
        <title>Genome analysis and characterization of larvicidal activity of Brevibacillus strains.</title>
        <authorList>
            <person name="Patrusheva E.V."/>
            <person name="Izotova A.O."/>
            <person name="Toshchakov S.V."/>
            <person name="Sineoky S.P."/>
        </authorList>
    </citation>
    <scope>NUCLEOTIDE SEQUENCE</scope>
    <source>
        <strain evidence="8">VKPM_B-13247</strain>
    </source>
</reference>
<feature type="transmembrane region" description="Helical" evidence="7">
    <location>
        <begin position="46"/>
        <end position="72"/>
    </location>
</feature>
<evidence type="ECO:0000256" key="3">
    <source>
        <dbReference type="ARBA" id="ARBA00022692"/>
    </source>
</evidence>
<name>A0AAP3DKT3_BRELA</name>
<feature type="transmembrane region" description="Helical" evidence="7">
    <location>
        <begin position="235"/>
        <end position="259"/>
    </location>
</feature>
<organism evidence="8 11">
    <name type="scientific">Brevibacillus laterosporus</name>
    <name type="common">Bacillus laterosporus</name>
    <dbReference type="NCBI Taxonomy" id="1465"/>
    <lineage>
        <taxon>Bacteria</taxon>
        <taxon>Bacillati</taxon>
        <taxon>Bacillota</taxon>
        <taxon>Bacilli</taxon>
        <taxon>Bacillales</taxon>
        <taxon>Paenibacillaceae</taxon>
        <taxon>Brevibacillus</taxon>
    </lineage>
</organism>
<dbReference type="AlphaFoldDB" id="A0AAP3DKT3"/>
<accession>A0AAP3DKT3</accession>
<feature type="transmembrane region" description="Helical" evidence="7">
    <location>
        <begin position="6"/>
        <end position="26"/>
    </location>
</feature>
<evidence type="ECO:0000313" key="8">
    <source>
        <dbReference type="EMBL" id="MCZ0810156.1"/>
    </source>
</evidence>
<keyword evidence="5 7" id="KW-0472">Membrane</keyword>
<evidence type="ECO:0000256" key="5">
    <source>
        <dbReference type="ARBA" id="ARBA00023136"/>
    </source>
</evidence>
<proteinExistence type="predicted"/>
<evidence type="ECO:0000256" key="7">
    <source>
        <dbReference type="SAM" id="Phobius"/>
    </source>
</evidence>
<gene>
    <name evidence="9" type="ORF">C4A77_16405</name>
    <name evidence="8" type="ORF">O0554_25265</name>
</gene>
<comment type="subcellular location">
    <subcellularLocation>
        <location evidence="1">Membrane</location>
        <topology evidence="1">Multi-pass membrane protein</topology>
    </subcellularLocation>
</comment>
<evidence type="ECO:0000256" key="1">
    <source>
        <dbReference type="ARBA" id="ARBA00004141"/>
    </source>
</evidence>
<dbReference type="EMBL" id="PRKQ01000021">
    <property type="protein sequence ID" value="PPA93737.1"/>
    <property type="molecule type" value="Genomic_DNA"/>
</dbReference>
<sequence length="311" mass="35162">MNNSSILLLSCIAIILPLILHDVFFLRGIKILKRHEIVRLNYQEELIPTGCGWFLFFYITSTYLLLLLLWIFQASVVIPWKFGVFFLCGSFAIAALGWQDDCAHDKHIKGFRGHVGTLLTERRMTSGFLKAWAGGNISLIICLALYDTVLEVLFHTILLALSINLINLFDLRPGRASKVFLSLFILVLASTPFFSVPVSWIMIYPIICATLLLFYHDAKRMVMLGDTGSNYLGFILGYTLVCTTPFNIKIVFFLLFLILHILAERYSFTTFISNRPLLNRLDLLGGKKAPPIHSEASYSSSSSGSRFMKRG</sequence>
<evidence type="ECO:0000313" key="11">
    <source>
        <dbReference type="Proteomes" id="UP001077662"/>
    </source>
</evidence>
<protein>
    <recommendedName>
        <fullName evidence="12">UDP-N-acetylmuramyl pentapeptide phosphotransferase</fullName>
    </recommendedName>
</protein>
<evidence type="ECO:0000256" key="2">
    <source>
        <dbReference type="ARBA" id="ARBA00022679"/>
    </source>
</evidence>
<dbReference type="GO" id="GO:0016780">
    <property type="term" value="F:phosphotransferase activity, for other substituted phosphate groups"/>
    <property type="evidence" value="ECO:0007669"/>
    <property type="project" value="InterPro"/>
</dbReference>
<feature type="transmembrane region" description="Helical" evidence="7">
    <location>
        <begin position="78"/>
        <end position="98"/>
    </location>
</feature>
<keyword evidence="3 7" id="KW-0812">Transmembrane</keyword>
<dbReference type="Proteomes" id="UP000239759">
    <property type="component" value="Unassembled WGS sequence"/>
</dbReference>
<comment type="caution">
    <text evidence="8">The sequence shown here is derived from an EMBL/GenBank/DDBJ whole genome shotgun (WGS) entry which is preliminary data.</text>
</comment>
<evidence type="ECO:0000313" key="9">
    <source>
        <dbReference type="EMBL" id="PPA93737.1"/>
    </source>
</evidence>
<feature type="transmembrane region" description="Helical" evidence="7">
    <location>
        <begin position="183"/>
        <end position="215"/>
    </location>
</feature>
<dbReference type="GO" id="GO:0016020">
    <property type="term" value="C:membrane"/>
    <property type="evidence" value="ECO:0007669"/>
    <property type="project" value="UniProtKB-SubCell"/>
</dbReference>
<reference evidence="9 10" key="1">
    <citation type="submission" date="2018-02" db="EMBL/GenBank/DDBJ databases">
        <title>Comparative analysis of genomes of three Brevibacillus laterosporus strains producers of potent antimicrobials isolated from silage.</title>
        <authorList>
            <person name="Kojic M."/>
            <person name="Miljkovic M."/>
            <person name="Studholme D."/>
            <person name="Filipic B."/>
        </authorList>
    </citation>
    <scope>NUCLEOTIDE SEQUENCE [LARGE SCALE GENOMIC DNA]</scope>
    <source>
        <strain evidence="9 10">BGSP11</strain>
    </source>
</reference>
<feature type="compositionally biased region" description="Low complexity" evidence="6">
    <location>
        <begin position="294"/>
        <end position="305"/>
    </location>
</feature>
<dbReference type="InterPro" id="IPR000715">
    <property type="entry name" value="Glycosyl_transferase_4"/>
</dbReference>
<evidence type="ECO:0000256" key="4">
    <source>
        <dbReference type="ARBA" id="ARBA00022989"/>
    </source>
</evidence>
<evidence type="ECO:0000256" key="6">
    <source>
        <dbReference type="SAM" id="MobiDB-lite"/>
    </source>
</evidence>
<dbReference type="Pfam" id="PF00953">
    <property type="entry name" value="Glycos_transf_4"/>
    <property type="match status" value="1"/>
</dbReference>
<dbReference type="RefSeq" id="WP_104032577.1">
    <property type="nucleotide sequence ID" value="NZ_JANSGW010000058.1"/>
</dbReference>
<feature type="region of interest" description="Disordered" evidence="6">
    <location>
        <begin position="291"/>
        <end position="311"/>
    </location>
</feature>
<dbReference type="Proteomes" id="UP001077662">
    <property type="component" value="Unassembled WGS sequence"/>
</dbReference>